<reference evidence="2 3" key="1">
    <citation type="journal article" date="2013" name="Genome Biol.">
        <title>Genome of Acanthamoeba castellanii highlights extensive lateral gene transfer and early evolution of tyrosine kinase signaling.</title>
        <authorList>
            <person name="Clarke M."/>
            <person name="Lohan A.J."/>
            <person name="Liu B."/>
            <person name="Lagkouvardos I."/>
            <person name="Roy S."/>
            <person name="Zafar N."/>
            <person name="Bertelli C."/>
            <person name="Schilde C."/>
            <person name="Kianianmomeni A."/>
            <person name="Burglin T.R."/>
            <person name="Frech C."/>
            <person name="Turcotte B."/>
            <person name="Kopec K.O."/>
            <person name="Synnott J.M."/>
            <person name="Choo C."/>
            <person name="Paponov I."/>
            <person name="Finkler A."/>
            <person name="Soon Heng Tan C."/>
            <person name="Hutchins A.P."/>
            <person name="Weinmeier T."/>
            <person name="Rattei T."/>
            <person name="Chu J.S."/>
            <person name="Gimenez G."/>
            <person name="Irimia M."/>
            <person name="Rigden D.J."/>
            <person name="Fitzpatrick D.A."/>
            <person name="Lorenzo-Morales J."/>
            <person name="Bateman A."/>
            <person name="Chiu C.H."/>
            <person name="Tang P."/>
            <person name="Hegemann P."/>
            <person name="Fromm H."/>
            <person name="Raoult D."/>
            <person name="Greub G."/>
            <person name="Miranda-Saavedra D."/>
            <person name="Chen N."/>
            <person name="Nash P."/>
            <person name="Ginger M.L."/>
            <person name="Horn M."/>
            <person name="Schaap P."/>
            <person name="Caler L."/>
            <person name="Loftus B."/>
        </authorList>
    </citation>
    <scope>NUCLEOTIDE SEQUENCE [LARGE SCALE GENOMIC DNA]</scope>
    <source>
        <strain evidence="2 3">Neff</strain>
    </source>
</reference>
<organism evidence="2 3">
    <name type="scientific">Acanthamoeba castellanii (strain ATCC 30010 / Neff)</name>
    <dbReference type="NCBI Taxonomy" id="1257118"/>
    <lineage>
        <taxon>Eukaryota</taxon>
        <taxon>Amoebozoa</taxon>
        <taxon>Discosea</taxon>
        <taxon>Longamoebia</taxon>
        <taxon>Centramoebida</taxon>
        <taxon>Acanthamoebidae</taxon>
        <taxon>Acanthamoeba</taxon>
    </lineage>
</organism>
<feature type="region of interest" description="Disordered" evidence="1">
    <location>
        <begin position="1"/>
        <end position="231"/>
    </location>
</feature>
<proteinExistence type="predicted"/>
<dbReference type="VEuPathDB" id="AmoebaDB:ACA1_030720"/>
<dbReference type="KEGG" id="acan:ACA1_030720"/>
<sequence>MPAAGRYTPPPPPLSQQQQHQQPSHLSTYSLPPAPGFLPPPYSPPQGVPPQPMHAPIAPAPQRVRPQDYAQHPQHRSSPPLLFSTGDSLLGPAGEEDQLDPAGGFGVGGRRAGGRLYHSNPLPTNPHRYQHFMEAGGDHVGDGSMPSVPTPPSLSPTLALPTSRSGPPLPSGPPSQQSSGEQHFYGGHQQQQHHLFDQHQLQQSHAPLDYYDWEQFQGSSSEDNKYHQQGE</sequence>
<protein>
    <submittedName>
        <fullName evidence="2">Uncharacterized protein</fullName>
    </submittedName>
</protein>
<dbReference type="EMBL" id="KB007807">
    <property type="protein sequence ID" value="ELR24978.1"/>
    <property type="molecule type" value="Genomic_DNA"/>
</dbReference>
<dbReference type="GeneID" id="14926026"/>
<dbReference type="RefSeq" id="XP_004356997.1">
    <property type="nucleotide sequence ID" value="XM_004356942.1"/>
</dbReference>
<feature type="compositionally biased region" description="Low complexity" evidence="1">
    <location>
        <begin position="155"/>
        <end position="166"/>
    </location>
</feature>
<feature type="compositionally biased region" description="Low complexity" evidence="1">
    <location>
        <begin position="174"/>
        <end position="205"/>
    </location>
</feature>
<accession>L8HJX1</accession>
<evidence type="ECO:0000313" key="3">
    <source>
        <dbReference type="Proteomes" id="UP000011083"/>
    </source>
</evidence>
<evidence type="ECO:0000256" key="1">
    <source>
        <dbReference type="SAM" id="MobiDB-lite"/>
    </source>
</evidence>
<feature type="compositionally biased region" description="Basic and acidic residues" evidence="1">
    <location>
        <begin position="222"/>
        <end position="231"/>
    </location>
</feature>
<gene>
    <name evidence="2" type="ORF">ACA1_030720</name>
</gene>
<feature type="compositionally biased region" description="Low complexity" evidence="1">
    <location>
        <begin position="15"/>
        <end position="27"/>
    </location>
</feature>
<dbReference type="Proteomes" id="UP000011083">
    <property type="component" value="Unassembled WGS sequence"/>
</dbReference>
<name>L8HJX1_ACACF</name>
<evidence type="ECO:0000313" key="2">
    <source>
        <dbReference type="EMBL" id="ELR24978.1"/>
    </source>
</evidence>
<dbReference type="AlphaFoldDB" id="L8HJX1"/>
<keyword evidence="3" id="KW-1185">Reference proteome</keyword>
<feature type="compositionally biased region" description="Pro residues" evidence="1">
    <location>
        <begin position="32"/>
        <end position="53"/>
    </location>
</feature>